<dbReference type="GO" id="GO:0051539">
    <property type="term" value="F:4 iron, 4 sulfur cluster binding"/>
    <property type="evidence" value="ECO:0007669"/>
    <property type="project" value="UniProtKB-KW"/>
</dbReference>
<dbReference type="GO" id="GO:0009055">
    <property type="term" value="F:electron transfer activity"/>
    <property type="evidence" value="ECO:0007669"/>
    <property type="project" value="UniProtKB-UniRule"/>
</dbReference>
<keyword evidence="5 8" id="KW-0249">Electron transport</keyword>
<evidence type="ECO:0000313" key="10">
    <source>
        <dbReference type="EMBL" id="GER71280.1"/>
    </source>
</evidence>
<comment type="function">
    <text evidence="8">Ferredoxins are iron-sulfur proteins that transfer electrons in a wide variety of metabolic reactions.</text>
</comment>
<dbReference type="AlphaFoldDB" id="A0A5J4JKY1"/>
<reference evidence="10 11" key="1">
    <citation type="submission" date="2019-09" db="EMBL/GenBank/DDBJ databases">
        <title>Draft genome sequence of Bacillus sp. JC-7.</title>
        <authorList>
            <person name="Tanaka N."/>
            <person name="Shiwa Y."/>
            <person name="Fujita N."/>
            <person name="Tanasupawat S."/>
        </authorList>
    </citation>
    <scope>NUCLEOTIDE SEQUENCE [LARGE SCALE GENOMIC DNA]</scope>
    <source>
        <strain evidence="10 11">JC-7</strain>
    </source>
</reference>
<evidence type="ECO:0000256" key="3">
    <source>
        <dbReference type="ARBA" id="ARBA00022485"/>
    </source>
</evidence>
<dbReference type="RefSeq" id="WP_151681587.1">
    <property type="nucleotide sequence ID" value="NZ_BKZP01000020.1"/>
</dbReference>
<dbReference type="SUPFAM" id="SSF54862">
    <property type="entry name" value="4Fe-4S ferredoxins"/>
    <property type="match status" value="1"/>
</dbReference>
<feature type="domain" description="4Fe-4S ferredoxin-type" evidence="9">
    <location>
        <begin position="3"/>
        <end position="31"/>
    </location>
</feature>
<organism evidence="10 11">
    <name type="scientific">Weizmannia acidilactici</name>
    <dbReference type="NCBI Taxonomy" id="2607726"/>
    <lineage>
        <taxon>Bacteria</taxon>
        <taxon>Bacillati</taxon>
        <taxon>Bacillota</taxon>
        <taxon>Bacilli</taxon>
        <taxon>Bacillales</taxon>
        <taxon>Bacillaceae</taxon>
        <taxon>Heyndrickxia</taxon>
    </lineage>
</organism>
<evidence type="ECO:0000256" key="1">
    <source>
        <dbReference type="ARBA" id="ARBA00001966"/>
    </source>
</evidence>
<dbReference type="Proteomes" id="UP000391919">
    <property type="component" value="Unassembled WGS sequence"/>
</dbReference>
<accession>A0A5J4JKY1</accession>
<dbReference type="InterPro" id="IPR052395">
    <property type="entry name" value="ET_Ferredoxin"/>
</dbReference>
<comment type="caution">
    <text evidence="10">The sequence shown here is derived from an EMBL/GenBank/DDBJ whole genome shotgun (WGS) entry which is preliminary data.</text>
</comment>
<keyword evidence="4 8" id="KW-0479">Metal-binding</keyword>
<keyword evidence="7 8" id="KW-0411">Iron-sulfur</keyword>
<dbReference type="InterPro" id="IPR001080">
    <property type="entry name" value="3Fe4S_ferredoxin"/>
</dbReference>
<sequence length="87" mass="9364">MKKFAIVNRETCIACGACAAAAPDIFDYDEEGLSYVMLDDNQGTVEIPEELLDDLEDAFEGCPSESIKVLETPFNGNPNKEAAGISC</sequence>
<evidence type="ECO:0000256" key="8">
    <source>
        <dbReference type="RuleBase" id="RU368020"/>
    </source>
</evidence>
<dbReference type="InterPro" id="IPR017896">
    <property type="entry name" value="4Fe4S_Fe-S-bd"/>
</dbReference>
<evidence type="ECO:0000259" key="9">
    <source>
        <dbReference type="PROSITE" id="PS51379"/>
    </source>
</evidence>
<dbReference type="GO" id="GO:0005506">
    <property type="term" value="F:iron ion binding"/>
    <property type="evidence" value="ECO:0007669"/>
    <property type="project" value="UniProtKB-UniRule"/>
</dbReference>
<name>A0A5J4JKY1_9BACI</name>
<dbReference type="PRINTS" id="PR00352">
    <property type="entry name" value="3FE4SFRDOXIN"/>
</dbReference>
<gene>
    <name evidence="10" type="ORF">BpJC7_25830</name>
</gene>
<keyword evidence="2 8" id="KW-0813">Transport</keyword>
<dbReference type="PANTHER" id="PTHR39163">
    <property type="entry name" value="FERREDOXIN"/>
    <property type="match status" value="1"/>
</dbReference>
<evidence type="ECO:0000256" key="6">
    <source>
        <dbReference type="ARBA" id="ARBA00023004"/>
    </source>
</evidence>
<dbReference type="Gene3D" id="3.30.70.20">
    <property type="match status" value="1"/>
</dbReference>
<protein>
    <recommendedName>
        <fullName evidence="8">Ferredoxin</fullName>
    </recommendedName>
</protein>
<proteinExistence type="predicted"/>
<dbReference type="PROSITE" id="PS51379">
    <property type="entry name" value="4FE4S_FER_2"/>
    <property type="match status" value="1"/>
</dbReference>
<dbReference type="EMBL" id="BKZQ01000042">
    <property type="protein sequence ID" value="GER71280.1"/>
    <property type="molecule type" value="Genomic_DNA"/>
</dbReference>
<comment type="cofactor">
    <cofactor evidence="1">
        <name>[4Fe-4S] cluster</name>
        <dbReference type="ChEBI" id="CHEBI:49883"/>
    </cofactor>
</comment>
<evidence type="ECO:0000313" key="11">
    <source>
        <dbReference type="Proteomes" id="UP000391919"/>
    </source>
</evidence>
<evidence type="ECO:0000256" key="4">
    <source>
        <dbReference type="ARBA" id="ARBA00022723"/>
    </source>
</evidence>
<dbReference type="PANTHER" id="PTHR39163:SF1">
    <property type="entry name" value="FERREDOXIN"/>
    <property type="match status" value="1"/>
</dbReference>
<evidence type="ECO:0000256" key="7">
    <source>
        <dbReference type="ARBA" id="ARBA00023014"/>
    </source>
</evidence>
<evidence type="ECO:0000256" key="5">
    <source>
        <dbReference type="ARBA" id="ARBA00022982"/>
    </source>
</evidence>
<evidence type="ECO:0000256" key="2">
    <source>
        <dbReference type="ARBA" id="ARBA00022448"/>
    </source>
</evidence>
<dbReference type="Pfam" id="PF13370">
    <property type="entry name" value="Fer4_13"/>
    <property type="match status" value="1"/>
</dbReference>
<keyword evidence="11" id="KW-1185">Reference proteome</keyword>
<keyword evidence="6 8" id="KW-0408">Iron</keyword>
<keyword evidence="3" id="KW-0004">4Fe-4S</keyword>